<dbReference type="PANTHER" id="PTHR13759">
    <property type="entry name" value="TWINFILIN"/>
    <property type="match status" value="1"/>
</dbReference>
<dbReference type="GO" id="GO:0051015">
    <property type="term" value="F:actin filament binding"/>
    <property type="evidence" value="ECO:0007669"/>
    <property type="project" value="TreeGrafter"/>
</dbReference>
<evidence type="ECO:0000256" key="3">
    <source>
        <dbReference type="ARBA" id="ARBA00009557"/>
    </source>
</evidence>
<dbReference type="GO" id="GO:0051016">
    <property type="term" value="P:barbed-end actin filament capping"/>
    <property type="evidence" value="ECO:0007669"/>
    <property type="project" value="TreeGrafter"/>
</dbReference>
<evidence type="ECO:0000256" key="4">
    <source>
        <dbReference type="ARBA" id="ARBA00022490"/>
    </source>
</evidence>
<dbReference type="CDD" id="cd11284">
    <property type="entry name" value="ADF_Twf-C_like"/>
    <property type="match status" value="1"/>
</dbReference>
<evidence type="ECO:0000256" key="5">
    <source>
        <dbReference type="ARBA" id="ARBA00022737"/>
    </source>
</evidence>
<comment type="caution">
    <text evidence="13">The sequence shown here is derived from an EMBL/GenBank/DDBJ whole genome shotgun (WGS) entry which is preliminary data.</text>
</comment>
<organism evidence="13 14">
    <name type="scientific">Ridgeia piscesae</name>
    <name type="common">Tubeworm</name>
    <dbReference type="NCBI Taxonomy" id="27915"/>
    <lineage>
        <taxon>Eukaryota</taxon>
        <taxon>Metazoa</taxon>
        <taxon>Spiralia</taxon>
        <taxon>Lophotrochozoa</taxon>
        <taxon>Annelida</taxon>
        <taxon>Polychaeta</taxon>
        <taxon>Sedentaria</taxon>
        <taxon>Canalipalpata</taxon>
        <taxon>Sabellida</taxon>
        <taxon>Siboglinidae</taxon>
        <taxon>Ridgeia</taxon>
    </lineage>
</organism>
<comment type="similarity">
    <text evidence="3">Belongs to the actin-binding proteins ADF family. Twinfilin subfamily.</text>
</comment>
<dbReference type="PROSITE" id="PS51263">
    <property type="entry name" value="ADF_H"/>
    <property type="match status" value="2"/>
</dbReference>
<evidence type="ECO:0000256" key="8">
    <source>
        <dbReference type="ARBA" id="ARBA00038532"/>
    </source>
</evidence>
<evidence type="ECO:0000256" key="7">
    <source>
        <dbReference type="ARBA" id="ARBA00023212"/>
    </source>
</evidence>
<dbReference type="FunFam" id="3.40.20.10:FF:000007">
    <property type="entry name" value="Twinfilin-1 isoform 1"/>
    <property type="match status" value="1"/>
</dbReference>
<comment type="subcellular location">
    <subcellularLocation>
        <location evidence="2">Cytoplasm</location>
        <location evidence="2">Cell cortex</location>
    </subcellularLocation>
    <subcellularLocation>
        <location evidence="1">Cytoplasm</location>
        <location evidence="1">Cytoskeleton</location>
    </subcellularLocation>
</comment>
<dbReference type="GO" id="GO:0003785">
    <property type="term" value="F:actin monomer binding"/>
    <property type="evidence" value="ECO:0007669"/>
    <property type="project" value="TreeGrafter"/>
</dbReference>
<sequence>MVLEKSEPPSRSWEDDYDILVHRSLERKEPCFIMYRLDSKNHSGYEWLFISYSPDNSPVRRKMLYAATRATLKSEFGGGNIKHELFGTVPEDVLLEGYRKHMMSEDAPAPLTYAEEELEMIKRSEVRTDVSVDSKHQTIQGISFPISNDALQKLQELKDGRVNYVQLCLDLDAETINLDNSLPTDTQSLPSRIRTDHARYHFFVFKHTHEGDYLETIMFIYSMPGYKCPIKERMLYSSCKSPLLDIAEQQMGLVIGKKMEVDSPEEVTEECLYDALHPAKNVARQQFARPRGPAGRGPKRMTRTKNEGSTN</sequence>
<protein>
    <recommendedName>
        <fullName evidence="10">Twinfilin</fullName>
    </recommendedName>
</protein>
<evidence type="ECO:0000256" key="10">
    <source>
        <dbReference type="ARBA" id="ARBA00069496"/>
    </source>
</evidence>
<evidence type="ECO:0000313" key="14">
    <source>
        <dbReference type="Proteomes" id="UP001209878"/>
    </source>
</evidence>
<proteinExistence type="inferred from homology"/>
<dbReference type="GO" id="GO:0010591">
    <property type="term" value="P:regulation of lamellipodium assembly"/>
    <property type="evidence" value="ECO:0007669"/>
    <property type="project" value="TreeGrafter"/>
</dbReference>
<dbReference type="InterPro" id="IPR029006">
    <property type="entry name" value="ADF-H/Gelsolin-like_dom_sf"/>
</dbReference>
<evidence type="ECO:0000256" key="6">
    <source>
        <dbReference type="ARBA" id="ARBA00023203"/>
    </source>
</evidence>
<keyword evidence="14" id="KW-1185">Reference proteome</keyword>
<dbReference type="Pfam" id="PF00241">
    <property type="entry name" value="Cofilin_ADF"/>
    <property type="match status" value="2"/>
</dbReference>
<accession>A0AAD9PDE2</accession>
<dbReference type="AlphaFoldDB" id="A0AAD9PDE2"/>
<dbReference type="GO" id="GO:0030016">
    <property type="term" value="C:myofibril"/>
    <property type="evidence" value="ECO:0007669"/>
    <property type="project" value="TreeGrafter"/>
</dbReference>
<evidence type="ECO:0000256" key="1">
    <source>
        <dbReference type="ARBA" id="ARBA00004245"/>
    </source>
</evidence>
<name>A0AAD9PDE2_RIDPI</name>
<dbReference type="GO" id="GO:0030042">
    <property type="term" value="P:actin filament depolymerization"/>
    <property type="evidence" value="ECO:0007669"/>
    <property type="project" value="TreeGrafter"/>
</dbReference>
<dbReference type="Gene3D" id="3.40.20.10">
    <property type="entry name" value="Severin"/>
    <property type="match status" value="2"/>
</dbReference>
<keyword evidence="6" id="KW-0009">Actin-binding</keyword>
<dbReference type="GO" id="GO:0005884">
    <property type="term" value="C:actin filament"/>
    <property type="evidence" value="ECO:0007669"/>
    <property type="project" value="TreeGrafter"/>
</dbReference>
<dbReference type="PANTHER" id="PTHR13759:SF1">
    <property type="entry name" value="TWINFILIN"/>
    <property type="match status" value="1"/>
</dbReference>
<dbReference type="InterPro" id="IPR002108">
    <property type="entry name" value="ADF-H"/>
</dbReference>
<keyword evidence="4" id="KW-0963">Cytoplasm</keyword>
<evidence type="ECO:0000256" key="2">
    <source>
        <dbReference type="ARBA" id="ARBA00004544"/>
    </source>
</evidence>
<evidence type="ECO:0000259" key="12">
    <source>
        <dbReference type="PROSITE" id="PS51263"/>
    </source>
</evidence>
<feature type="domain" description="ADF-H" evidence="12">
    <location>
        <begin position="1"/>
        <end position="103"/>
    </location>
</feature>
<feature type="domain" description="ADF-H" evidence="12">
    <location>
        <begin position="141"/>
        <end position="277"/>
    </location>
</feature>
<feature type="region of interest" description="Disordered" evidence="11">
    <location>
        <begin position="283"/>
        <end position="311"/>
    </location>
</feature>
<reference evidence="13" key="1">
    <citation type="journal article" date="2023" name="Mol. Biol. Evol.">
        <title>Third-Generation Sequencing Reveals the Adaptive Role of the Epigenome in Three Deep-Sea Polychaetes.</title>
        <authorList>
            <person name="Perez M."/>
            <person name="Aroh O."/>
            <person name="Sun Y."/>
            <person name="Lan Y."/>
            <person name="Juniper S.K."/>
            <person name="Young C.R."/>
            <person name="Angers B."/>
            <person name="Qian P.Y."/>
        </authorList>
    </citation>
    <scope>NUCLEOTIDE SEQUENCE</scope>
    <source>
        <strain evidence="13">R07B-5</strain>
    </source>
</reference>
<comment type="function">
    <text evidence="9">Actin-binding protein involved in motile and morphological processes. Inhibits actin polymerization, likely by sequestering G-actin.</text>
</comment>
<dbReference type="Proteomes" id="UP001209878">
    <property type="component" value="Unassembled WGS sequence"/>
</dbReference>
<dbReference type="GO" id="GO:0010976">
    <property type="term" value="P:positive regulation of neuron projection development"/>
    <property type="evidence" value="ECO:0007669"/>
    <property type="project" value="TreeGrafter"/>
</dbReference>
<evidence type="ECO:0000256" key="9">
    <source>
        <dbReference type="ARBA" id="ARBA00056419"/>
    </source>
</evidence>
<dbReference type="SMART" id="SM00102">
    <property type="entry name" value="ADF"/>
    <property type="match status" value="2"/>
</dbReference>
<evidence type="ECO:0000256" key="11">
    <source>
        <dbReference type="SAM" id="MobiDB-lite"/>
    </source>
</evidence>
<comment type="subunit">
    <text evidence="8">Interacts with G-actin; ADP-actin form.</text>
</comment>
<keyword evidence="7" id="KW-0206">Cytoskeleton</keyword>
<dbReference type="FunFam" id="3.40.20.10:FF:000042">
    <property type="entry name" value="Actin depolymerizing protein"/>
    <property type="match status" value="1"/>
</dbReference>
<dbReference type="EMBL" id="JAODUO010000027">
    <property type="protein sequence ID" value="KAK2192583.1"/>
    <property type="molecule type" value="Genomic_DNA"/>
</dbReference>
<gene>
    <name evidence="13" type="ORF">NP493_26g02024</name>
</gene>
<evidence type="ECO:0000313" key="13">
    <source>
        <dbReference type="EMBL" id="KAK2192583.1"/>
    </source>
</evidence>
<dbReference type="SUPFAM" id="SSF55753">
    <property type="entry name" value="Actin depolymerizing proteins"/>
    <property type="match status" value="2"/>
</dbReference>
<dbReference type="GO" id="GO:0005938">
    <property type="term" value="C:cell cortex"/>
    <property type="evidence" value="ECO:0007669"/>
    <property type="project" value="UniProtKB-SubCell"/>
</dbReference>
<dbReference type="CDD" id="cd11285">
    <property type="entry name" value="ADF_Twf-N_like"/>
    <property type="match status" value="1"/>
</dbReference>
<dbReference type="InterPro" id="IPR028458">
    <property type="entry name" value="Twinfilin"/>
</dbReference>
<keyword evidence="5" id="KW-0677">Repeat</keyword>